<organism evidence="5 7">
    <name type="scientific">Anaerotruncus colihominis</name>
    <dbReference type="NCBI Taxonomy" id="169435"/>
    <lineage>
        <taxon>Bacteria</taxon>
        <taxon>Bacillati</taxon>
        <taxon>Bacillota</taxon>
        <taxon>Clostridia</taxon>
        <taxon>Eubacteriales</taxon>
        <taxon>Oscillospiraceae</taxon>
        <taxon>Anaerotruncus</taxon>
    </lineage>
</organism>
<dbReference type="Pfam" id="PF08220">
    <property type="entry name" value="HTH_DeoR"/>
    <property type="match status" value="1"/>
</dbReference>
<sequence length="250" mass="27751">MLAITRRNAIKEQLLERKSVTITDLSKRLHVTKETIRRDLRLMEEQGDLIRTHGGAYILDGVQNDIDISMRQVLKTKEKTLIAEKCSQHIQSGDSIFLDGSTTCWFVARQLANKNLTVLTTSLQIATILAASPTISLILIGGAFSPKSMAFLGDNACRALSNYYVDKAFISCRSVSMENGLTDVSEGEAAIHRLITQRSNRTYLVVDHSKVGPTSFAFACGLDSIDAMICDKPLPQEWQDYLSGKNIAFY</sequence>
<dbReference type="InterPro" id="IPR036388">
    <property type="entry name" value="WH-like_DNA-bd_sf"/>
</dbReference>
<feature type="domain" description="HTH deoR-type" evidence="4">
    <location>
        <begin position="3"/>
        <end position="58"/>
    </location>
</feature>
<dbReference type="InterPro" id="IPR036390">
    <property type="entry name" value="WH_DNA-bd_sf"/>
</dbReference>
<dbReference type="Proteomes" id="UP000260828">
    <property type="component" value="Unassembled WGS sequence"/>
</dbReference>
<dbReference type="Proteomes" id="UP000095765">
    <property type="component" value="Unassembled WGS sequence"/>
</dbReference>
<evidence type="ECO:0000256" key="3">
    <source>
        <dbReference type="ARBA" id="ARBA00023163"/>
    </source>
</evidence>
<evidence type="ECO:0000313" key="5">
    <source>
        <dbReference type="EMBL" id="CUP19780.1"/>
    </source>
</evidence>
<dbReference type="GO" id="GO:0003677">
    <property type="term" value="F:DNA binding"/>
    <property type="evidence" value="ECO:0007669"/>
    <property type="project" value="UniProtKB-KW"/>
</dbReference>
<dbReference type="EMBL" id="QVME01000002">
    <property type="protein sequence ID" value="RGE68815.1"/>
    <property type="molecule type" value="Genomic_DNA"/>
</dbReference>
<reference evidence="6 8" key="2">
    <citation type="submission" date="2018-08" db="EMBL/GenBank/DDBJ databases">
        <title>A genome reference for cultivated species of the human gut microbiota.</title>
        <authorList>
            <person name="Zou Y."/>
            <person name="Xue W."/>
            <person name="Luo G."/>
        </authorList>
    </citation>
    <scope>NUCLEOTIDE SEQUENCE [LARGE SCALE GENOMIC DNA]</scope>
    <source>
        <strain evidence="6 8">TF05-12AC</strain>
    </source>
</reference>
<evidence type="ECO:0000259" key="4">
    <source>
        <dbReference type="PROSITE" id="PS51000"/>
    </source>
</evidence>
<dbReference type="Gene3D" id="3.40.50.1360">
    <property type="match status" value="1"/>
</dbReference>
<dbReference type="PANTHER" id="PTHR30363:SF44">
    <property type="entry name" value="AGA OPERON TRANSCRIPTIONAL REPRESSOR-RELATED"/>
    <property type="match status" value="1"/>
</dbReference>
<dbReference type="SUPFAM" id="SSF46785">
    <property type="entry name" value="Winged helix' DNA-binding domain"/>
    <property type="match status" value="1"/>
</dbReference>
<protein>
    <submittedName>
        <fullName evidence="6">DeoR/GlpR transcriptional regulator</fullName>
    </submittedName>
    <submittedName>
        <fullName evidence="5">HTH-type transcriptional repressor glcR</fullName>
    </submittedName>
</protein>
<evidence type="ECO:0000313" key="6">
    <source>
        <dbReference type="EMBL" id="RGE68815.1"/>
    </source>
</evidence>
<name>A0A174LDW2_9FIRM</name>
<accession>A0A174LDW2</accession>
<dbReference type="PRINTS" id="PR00037">
    <property type="entry name" value="HTHLACR"/>
</dbReference>
<dbReference type="AlphaFoldDB" id="A0A174LDW2"/>
<dbReference type="Gene3D" id="1.10.10.10">
    <property type="entry name" value="Winged helix-like DNA-binding domain superfamily/Winged helix DNA-binding domain"/>
    <property type="match status" value="1"/>
</dbReference>
<dbReference type="SMART" id="SM01134">
    <property type="entry name" value="DeoRC"/>
    <property type="match status" value="1"/>
</dbReference>
<dbReference type="RefSeq" id="WP_006874485.1">
    <property type="nucleotide sequence ID" value="NZ_CABIWA010000002.1"/>
</dbReference>
<evidence type="ECO:0000256" key="1">
    <source>
        <dbReference type="ARBA" id="ARBA00023015"/>
    </source>
</evidence>
<dbReference type="InterPro" id="IPR050313">
    <property type="entry name" value="Carb_Metab_HTH_regulators"/>
</dbReference>
<evidence type="ECO:0000256" key="2">
    <source>
        <dbReference type="ARBA" id="ARBA00023125"/>
    </source>
</evidence>
<dbReference type="OrthoDB" id="9797223at2"/>
<dbReference type="InterPro" id="IPR014036">
    <property type="entry name" value="DeoR-like_C"/>
</dbReference>
<keyword evidence="1" id="KW-0805">Transcription regulation</keyword>
<evidence type="ECO:0000313" key="7">
    <source>
        <dbReference type="Proteomes" id="UP000095765"/>
    </source>
</evidence>
<proteinExistence type="predicted"/>
<dbReference type="Pfam" id="PF00455">
    <property type="entry name" value="DeoRC"/>
    <property type="match status" value="1"/>
</dbReference>
<dbReference type="EMBL" id="CZBE01000001">
    <property type="protein sequence ID" value="CUP19780.1"/>
    <property type="molecule type" value="Genomic_DNA"/>
</dbReference>
<evidence type="ECO:0000313" key="8">
    <source>
        <dbReference type="Proteomes" id="UP000260828"/>
    </source>
</evidence>
<dbReference type="InterPro" id="IPR037171">
    <property type="entry name" value="NagB/RpiA_transferase-like"/>
</dbReference>
<dbReference type="SUPFAM" id="SSF100950">
    <property type="entry name" value="NagB/RpiA/CoA transferase-like"/>
    <property type="match status" value="1"/>
</dbReference>
<dbReference type="InterPro" id="IPR001034">
    <property type="entry name" value="DeoR_HTH"/>
</dbReference>
<keyword evidence="2" id="KW-0238">DNA-binding</keyword>
<reference evidence="5 7" key="1">
    <citation type="submission" date="2015-09" db="EMBL/GenBank/DDBJ databases">
        <authorList>
            <consortium name="Pathogen Informatics"/>
        </authorList>
    </citation>
    <scope>NUCLEOTIDE SEQUENCE [LARGE SCALE GENOMIC DNA]</scope>
    <source>
        <strain evidence="5 7">2789STDY5834939</strain>
    </source>
</reference>
<dbReference type="SMART" id="SM00420">
    <property type="entry name" value="HTH_DEOR"/>
    <property type="match status" value="1"/>
</dbReference>
<dbReference type="InterPro" id="IPR018356">
    <property type="entry name" value="Tscrpt_reg_HTH_DeoR_CS"/>
</dbReference>
<dbReference type="GeneID" id="72464379"/>
<keyword evidence="3" id="KW-0804">Transcription</keyword>
<dbReference type="GO" id="GO:0003700">
    <property type="term" value="F:DNA-binding transcription factor activity"/>
    <property type="evidence" value="ECO:0007669"/>
    <property type="project" value="InterPro"/>
</dbReference>
<dbReference type="PROSITE" id="PS00894">
    <property type="entry name" value="HTH_DEOR_1"/>
    <property type="match status" value="1"/>
</dbReference>
<gene>
    <name evidence="5" type="primary">glcR_1</name>
    <name evidence="6" type="ORF">DXC40_05855</name>
    <name evidence="5" type="ORF">ERS852551_00056</name>
</gene>
<dbReference type="PROSITE" id="PS51000">
    <property type="entry name" value="HTH_DEOR_2"/>
    <property type="match status" value="1"/>
</dbReference>
<dbReference type="PANTHER" id="PTHR30363">
    <property type="entry name" value="HTH-TYPE TRANSCRIPTIONAL REGULATOR SRLR-RELATED"/>
    <property type="match status" value="1"/>
</dbReference>